<dbReference type="AlphaFoldDB" id="A0AAJ0F190"/>
<dbReference type="EMBL" id="MU839852">
    <property type="protein sequence ID" value="KAK1749742.1"/>
    <property type="molecule type" value="Genomic_DNA"/>
</dbReference>
<evidence type="ECO:0000313" key="3">
    <source>
        <dbReference type="Proteomes" id="UP001239445"/>
    </source>
</evidence>
<feature type="region of interest" description="Disordered" evidence="1">
    <location>
        <begin position="83"/>
        <end position="121"/>
    </location>
</feature>
<evidence type="ECO:0000256" key="1">
    <source>
        <dbReference type="SAM" id="MobiDB-lite"/>
    </source>
</evidence>
<feature type="compositionally biased region" description="Polar residues" evidence="1">
    <location>
        <begin position="89"/>
        <end position="115"/>
    </location>
</feature>
<proteinExistence type="predicted"/>
<protein>
    <submittedName>
        <fullName evidence="2">Uncharacterized protein</fullName>
    </submittedName>
</protein>
<organism evidence="2 3">
    <name type="scientific">Echria macrotheca</name>
    <dbReference type="NCBI Taxonomy" id="438768"/>
    <lineage>
        <taxon>Eukaryota</taxon>
        <taxon>Fungi</taxon>
        <taxon>Dikarya</taxon>
        <taxon>Ascomycota</taxon>
        <taxon>Pezizomycotina</taxon>
        <taxon>Sordariomycetes</taxon>
        <taxon>Sordariomycetidae</taxon>
        <taxon>Sordariales</taxon>
        <taxon>Schizotheciaceae</taxon>
        <taxon>Echria</taxon>
    </lineage>
</organism>
<comment type="caution">
    <text evidence="2">The sequence shown here is derived from an EMBL/GenBank/DDBJ whole genome shotgun (WGS) entry which is preliminary data.</text>
</comment>
<accession>A0AAJ0F190</accession>
<sequence length="250" mass="27644">MTNSGVNVDANQLFSLHHEAFIPTVSDPSNGTLVVADTTSHRDMAKDDDHMQFSTDENGDSQIRLLTQLCELNVALYQHPLHREKDQATSRTTAAWENTTQSQAGDAQSAQNNSNRSHDLNLGDLGTGSLFKLTCRLKDTVTQIRALDEKTPKGPRRYDRPTALMALSCYTRLDVLYSRALEILMLARNTGPAANGTHNQMPELVIDGFSMGQCLDLQLNFLIDLHKQASDRIRACIRIAEGTTSVAQEC</sequence>
<name>A0AAJ0F190_9PEZI</name>
<gene>
    <name evidence="2" type="ORF">QBC47DRAFT_395247</name>
</gene>
<dbReference type="Proteomes" id="UP001239445">
    <property type="component" value="Unassembled WGS sequence"/>
</dbReference>
<reference evidence="2" key="1">
    <citation type="submission" date="2023-06" db="EMBL/GenBank/DDBJ databases">
        <title>Genome-scale phylogeny and comparative genomics of the fungal order Sordariales.</title>
        <authorList>
            <consortium name="Lawrence Berkeley National Laboratory"/>
            <person name="Hensen N."/>
            <person name="Bonometti L."/>
            <person name="Westerberg I."/>
            <person name="Brannstrom I.O."/>
            <person name="Guillou S."/>
            <person name="Cros-Aarteil S."/>
            <person name="Calhoun S."/>
            <person name="Haridas S."/>
            <person name="Kuo A."/>
            <person name="Mondo S."/>
            <person name="Pangilinan J."/>
            <person name="Riley R."/>
            <person name="Labutti K."/>
            <person name="Andreopoulos B."/>
            <person name="Lipzen A."/>
            <person name="Chen C."/>
            <person name="Yanf M."/>
            <person name="Daum C."/>
            <person name="Ng V."/>
            <person name="Clum A."/>
            <person name="Steindorff A."/>
            <person name="Ohm R."/>
            <person name="Martin F."/>
            <person name="Silar P."/>
            <person name="Natvig D."/>
            <person name="Lalanne C."/>
            <person name="Gautier V."/>
            <person name="Ament-Velasquez S.L."/>
            <person name="Kruys A."/>
            <person name="Hutchinson M.I."/>
            <person name="Powell A.J."/>
            <person name="Barry K."/>
            <person name="Miller A.N."/>
            <person name="Grigoriev I.V."/>
            <person name="Debuchy R."/>
            <person name="Gladieux P."/>
            <person name="Thoren M.H."/>
            <person name="Johannesson H."/>
        </authorList>
    </citation>
    <scope>NUCLEOTIDE SEQUENCE</scope>
    <source>
        <strain evidence="2">PSN4</strain>
    </source>
</reference>
<keyword evidence="3" id="KW-1185">Reference proteome</keyword>
<evidence type="ECO:0000313" key="2">
    <source>
        <dbReference type="EMBL" id="KAK1749742.1"/>
    </source>
</evidence>